<dbReference type="PROSITE" id="PS51832">
    <property type="entry name" value="HD_GYP"/>
    <property type="match status" value="1"/>
</dbReference>
<organism evidence="2 3">
    <name type="scientific">Paenibacillus chungangensis</name>
    <dbReference type="NCBI Taxonomy" id="696535"/>
    <lineage>
        <taxon>Bacteria</taxon>
        <taxon>Bacillati</taxon>
        <taxon>Bacillota</taxon>
        <taxon>Bacilli</taxon>
        <taxon>Bacillales</taxon>
        <taxon>Paenibacillaceae</taxon>
        <taxon>Paenibacillus</taxon>
    </lineage>
</organism>
<dbReference type="InterPro" id="IPR003607">
    <property type="entry name" value="HD/PDEase_dom"/>
</dbReference>
<gene>
    <name evidence="2" type="ORF">ACFQ2I_20585</name>
</gene>
<dbReference type="CDD" id="cd00077">
    <property type="entry name" value="HDc"/>
    <property type="match status" value="1"/>
</dbReference>
<protein>
    <submittedName>
        <fullName evidence="2">HD-GYP domain-containing protein</fullName>
        <ecNumber evidence="2">3.1.4.-</ecNumber>
    </submittedName>
</protein>
<keyword evidence="2" id="KW-0378">Hydrolase</keyword>
<proteinExistence type="predicted"/>
<keyword evidence="3" id="KW-1185">Reference proteome</keyword>
<feature type="domain" description="HD-GYP" evidence="1">
    <location>
        <begin position="114"/>
        <end position="310"/>
    </location>
</feature>
<dbReference type="Gene3D" id="1.10.3210.10">
    <property type="entry name" value="Hypothetical protein af1432"/>
    <property type="match status" value="1"/>
</dbReference>
<evidence type="ECO:0000313" key="3">
    <source>
        <dbReference type="Proteomes" id="UP001596989"/>
    </source>
</evidence>
<dbReference type="GO" id="GO:0016787">
    <property type="term" value="F:hydrolase activity"/>
    <property type="evidence" value="ECO:0007669"/>
    <property type="project" value="UniProtKB-KW"/>
</dbReference>
<sequence length="352" mass="39659">MSTVMVAQLKLGDKIGEDVLTPLGGVLFRKGKVITARDLDILQAFLVTSVTVESSFSEMQAEEAAEGAVNMAAPSPLHQEYMAMVEVLRKVFNTYVTGQGLPVMDIRSQMDKLLQHIKSYNVLTFNPGTFQERDYLLHNSVASSLTSYLIAQWVGLPQKDWMQVALAGLMKDIGNVRIDRSILNKPSNLTEVELEEMKRHTVHGYQLLKNVAALNEGVKLAALQHHEKIDGSGYPLGIDASKIHTYAKIVSIADIFHAMTLNRAYRRAESPYLVLEQVQREAFGKLDPYYVRTFIERITQFHNGTVVRLSDDRIGEIVFSDINHPTRPWVSINGQIVNLITERQLHIKEVMR</sequence>
<comment type="caution">
    <text evidence="2">The sequence shown here is derived from an EMBL/GenBank/DDBJ whole genome shotgun (WGS) entry which is preliminary data.</text>
</comment>
<dbReference type="PANTHER" id="PTHR43155:SF2">
    <property type="entry name" value="CYCLIC DI-GMP PHOSPHODIESTERASE PA4108"/>
    <property type="match status" value="1"/>
</dbReference>
<dbReference type="InterPro" id="IPR037522">
    <property type="entry name" value="HD_GYP_dom"/>
</dbReference>
<dbReference type="PANTHER" id="PTHR43155">
    <property type="entry name" value="CYCLIC DI-GMP PHOSPHODIESTERASE PA4108-RELATED"/>
    <property type="match status" value="1"/>
</dbReference>
<evidence type="ECO:0000313" key="2">
    <source>
        <dbReference type="EMBL" id="MFD0961744.1"/>
    </source>
</evidence>
<dbReference type="Pfam" id="PF13487">
    <property type="entry name" value="HD_5"/>
    <property type="match status" value="1"/>
</dbReference>
<dbReference type="RefSeq" id="WP_377567612.1">
    <property type="nucleotide sequence ID" value="NZ_JBHTJZ010000066.1"/>
</dbReference>
<dbReference type="Proteomes" id="UP001596989">
    <property type="component" value="Unassembled WGS sequence"/>
</dbReference>
<dbReference type="EMBL" id="JBHTJZ010000066">
    <property type="protein sequence ID" value="MFD0961744.1"/>
    <property type="molecule type" value="Genomic_DNA"/>
</dbReference>
<dbReference type="SUPFAM" id="SSF109604">
    <property type="entry name" value="HD-domain/PDEase-like"/>
    <property type="match status" value="1"/>
</dbReference>
<dbReference type="EC" id="3.1.4.-" evidence="2"/>
<name>A0ABW3HWD3_9BACL</name>
<accession>A0ABW3HWD3</accession>
<evidence type="ECO:0000259" key="1">
    <source>
        <dbReference type="PROSITE" id="PS51832"/>
    </source>
</evidence>
<reference evidence="3" key="1">
    <citation type="journal article" date="2019" name="Int. J. Syst. Evol. Microbiol.">
        <title>The Global Catalogue of Microorganisms (GCM) 10K type strain sequencing project: providing services to taxonomists for standard genome sequencing and annotation.</title>
        <authorList>
            <consortium name="The Broad Institute Genomics Platform"/>
            <consortium name="The Broad Institute Genome Sequencing Center for Infectious Disease"/>
            <person name="Wu L."/>
            <person name="Ma J."/>
        </authorList>
    </citation>
    <scope>NUCLEOTIDE SEQUENCE [LARGE SCALE GENOMIC DNA]</scope>
    <source>
        <strain evidence="3">CCUG 59129</strain>
    </source>
</reference>